<dbReference type="Proteomes" id="UP001176517">
    <property type="component" value="Unassembled WGS sequence"/>
</dbReference>
<gene>
    <name evidence="2" type="ORF">OC846_002852</name>
</gene>
<dbReference type="EMBL" id="JAPDMZ010000061">
    <property type="protein sequence ID" value="KAK0552560.1"/>
    <property type="molecule type" value="Genomic_DNA"/>
</dbReference>
<feature type="region of interest" description="Disordered" evidence="1">
    <location>
        <begin position="61"/>
        <end position="162"/>
    </location>
</feature>
<dbReference type="GO" id="GO:1990112">
    <property type="term" value="C:RQC complex"/>
    <property type="evidence" value="ECO:0007669"/>
    <property type="project" value="TreeGrafter"/>
</dbReference>
<evidence type="ECO:0000313" key="3">
    <source>
        <dbReference type="Proteomes" id="UP001176517"/>
    </source>
</evidence>
<dbReference type="PANTHER" id="PTHR22684:SF0">
    <property type="entry name" value="RIBOSOME QUALITY CONTROL COMPLEX SUBUNIT TCF25"/>
    <property type="match status" value="1"/>
</dbReference>
<keyword evidence="3" id="KW-1185">Reference proteome</keyword>
<evidence type="ECO:0000313" key="2">
    <source>
        <dbReference type="EMBL" id="KAK0552560.1"/>
    </source>
</evidence>
<organism evidence="2 3">
    <name type="scientific">Tilletia horrida</name>
    <dbReference type="NCBI Taxonomy" id="155126"/>
    <lineage>
        <taxon>Eukaryota</taxon>
        <taxon>Fungi</taxon>
        <taxon>Dikarya</taxon>
        <taxon>Basidiomycota</taxon>
        <taxon>Ustilaginomycotina</taxon>
        <taxon>Exobasidiomycetes</taxon>
        <taxon>Tilletiales</taxon>
        <taxon>Tilletiaceae</taxon>
        <taxon>Tilletia</taxon>
    </lineage>
</organism>
<comment type="caution">
    <text evidence="2">The sequence shown here is derived from an EMBL/GenBank/DDBJ whole genome shotgun (WGS) entry which is preliminary data.</text>
</comment>
<accession>A0AAN6GRG0</accession>
<protein>
    <recommendedName>
        <fullName evidence="4">DUF654-domain-containing protein</fullName>
    </recommendedName>
</protein>
<feature type="compositionally biased region" description="Gly residues" evidence="1">
    <location>
        <begin position="146"/>
        <end position="157"/>
    </location>
</feature>
<dbReference type="PANTHER" id="PTHR22684">
    <property type="entry name" value="NULP1-RELATED"/>
    <property type="match status" value="1"/>
</dbReference>
<feature type="compositionally biased region" description="Acidic residues" evidence="1">
    <location>
        <begin position="784"/>
        <end position="802"/>
    </location>
</feature>
<feature type="compositionally biased region" description="Basic residues" evidence="1">
    <location>
        <begin position="87"/>
        <end position="101"/>
    </location>
</feature>
<feature type="compositionally biased region" description="Acidic residues" evidence="1">
    <location>
        <begin position="63"/>
        <end position="81"/>
    </location>
</feature>
<proteinExistence type="predicted"/>
<feature type="region of interest" description="Disordered" evidence="1">
    <location>
        <begin position="21"/>
        <end position="49"/>
    </location>
</feature>
<feature type="region of interest" description="Disordered" evidence="1">
    <location>
        <begin position="767"/>
        <end position="813"/>
    </location>
</feature>
<evidence type="ECO:0000256" key="1">
    <source>
        <dbReference type="SAM" id="MobiDB-lite"/>
    </source>
</evidence>
<dbReference type="InterPro" id="IPR006994">
    <property type="entry name" value="TCF25/Rqc1"/>
</dbReference>
<sequence length="813" mass="87344">MSRLSKRQLREQQELAELSVALESPGAGSAATDQKQQVDSADESAPAFNRAAGGASLFAALGADDDAGDDDDEDAVSDPEAGEASVRAKKKRKPKKKKKAAKAGGDGNDAQGSGAATGHGTPSEGATDSPRPQASSKASGKKKKGGAGSGSAGGPSTGKGVDDMSLEELDALLASQTQIGVTSSSSTAPVTGTTSPIALQARSALSITASSLDPSVELKKQFGSAAIRAFEAETRASGNAGAGGTARARIQARNPNLKIRSFLVQPKGEWPPVTLTKSGMHMEEVTVPGRGKCYTFVHSRSYLETQIQFLEAVHSHDSNRLYNVFYAHPWHIDTLLQLSDISRHQGDLGQAGDWNARALWAFERAALPPFAASLTSTSGPPQLDFSRKENRAFFLAAHRQVGFLGRRGTWRTALEWVKLIIGLDLLDPHAMLLWMDFLALKAGEEEWYLDALEKLDAARSKVEYDVGQRCTPGSSALDPSDRSKSRTKGALDWCVGLWYGKALALRSLETKSKAKDHTKSTTALKKAIARHPEVLQPLADKIGATLPTHIVQHPYFIAWKRHSNDYDSLPHLLANIYTIRSESLWKDSTMASWLTETAQSVYQTLKDGDGFKKRVAPSADNETRDSVYRHILASDLPDDQRRALLGFVPPSVTKDSSDACDPLPPIGADGQRGNHDYFSPLYRNTQRRGGGGQARTGLDPEAGVQGERFYEAMMNAQAEHPEELRNLWQQMEALAPELRNVNANGGNLGLLNRFRALADQVFALGGGDRNGGEDDDGNAAGEAVGDEGEWDSGDDESGEEGEPQQGRLPGGWA</sequence>
<evidence type="ECO:0008006" key="4">
    <source>
        <dbReference type="Google" id="ProtNLM"/>
    </source>
</evidence>
<name>A0AAN6GRG0_9BASI</name>
<dbReference type="GO" id="GO:0072344">
    <property type="term" value="P:rescue of stalled ribosome"/>
    <property type="evidence" value="ECO:0007669"/>
    <property type="project" value="TreeGrafter"/>
</dbReference>
<dbReference type="GO" id="GO:1990116">
    <property type="term" value="P:ribosome-associated ubiquitin-dependent protein catabolic process"/>
    <property type="evidence" value="ECO:0007669"/>
    <property type="project" value="TreeGrafter"/>
</dbReference>
<dbReference type="Pfam" id="PF04910">
    <property type="entry name" value="Tcf25"/>
    <property type="match status" value="1"/>
</dbReference>
<dbReference type="AlphaFoldDB" id="A0AAN6GRG0"/>
<feature type="compositionally biased region" description="Polar residues" evidence="1">
    <location>
        <begin position="124"/>
        <end position="133"/>
    </location>
</feature>
<reference evidence="2" key="1">
    <citation type="journal article" date="2023" name="PhytoFront">
        <title>Draft Genome Resources of Seven Strains of Tilletia horrida, Causal Agent of Kernel Smut of Rice.</title>
        <authorList>
            <person name="Khanal S."/>
            <person name="Antony Babu S."/>
            <person name="Zhou X.G."/>
        </authorList>
    </citation>
    <scope>NUCLEOTIDE SEQUENCE</scope>
    <source>
        <strain evidence="2">TX6</strain>
    </source>
</reference>